<dbReference type="InterPro" id="IPR006357">
    <property type="entry name" value="HAD-SF_hydro_IIA"/>
</dbReference>
<name>A0ABS4TGT6_9PSEU</name>
<dbReference type="SUPFAM" id="SSF56784">
    <property type="entry name" value="HAD-like"/>
    <property type="match status" value="1"/>
</dbReference>
<organism evidence="1 2">
    <name type="scientific">Kibdelosporangium banguiense</name>
    <dbReference type="NCBI Taxonomy" id="1365924"/>
    <lineage>
        <taxon>Bacteria</taxon>
        <taxon>Bacillati</taxon>
        <taxon>Actinomycetota</taxon>
        <taxon>Actinomycetes</taxon>
        <taxon>Pseudonocardiales</taxon>
        <taxon>Pseudonocardiaceae</taxon>
        <taxon>Kibdelosporangium</taxon>
    </lineage>
</organism>
<dbReference type="InterPro" id="IPR036412">
    <property type="entry name" value="HAD-like_sf"/>
</dbReference>
<comment type="caution">
    <text evidence="1">The sequence shown here is derived from an EMBL/GenBank/DDBJ whole genome shotgun (WGS) entry which is preliminary data.</text>
</comment>
<keyword evidence="2" id="KW-1185">Reference proteome</keyword>
<evidence type="ECO:0000313" key="1">
    <source>
        <dbReference type="EMBL" id="MBP2323051.1"/>
    </source>
</evidence>
<gene>
    <name evidence="1" type="ORF">JOF56_003436</name>
</gene>
<sequence length="237" mass="25302">MYDGFVFELEGLLDADSRAIPFARETLESLQSIAFVSSDAIRTPAAGAALLADLGINAHRGQVITSSQAAARQVSGLVPRSDAAIVGAGTSVDDEPSYPALLRSAVQLTGARFPLVVSHSLACVSAARLIHLPSALVLNPESDLRELLLCPPPQRPTFVLTDMRDMFHGQPIVDCDSRYWECEGWIAAVRHGRLRLYPGPSSTLAAGARVLCAAAWNWRGPELDVEPAVSLFTSLVG</sequence>
<reference evidence="1 2" key="1">
    <citation type="submission" date="2021-03" db="EMBL/GenBank/DDBJ databases">
        <title>Sequencing the genomes of 1000 actinobacteria strains.</title>
        <authorList>
            <person name="Klenk H.-P."/>
        </authorList>
    </citation>
    <scope>NUCLEOTIDE SEQUENCE [LARGE SCALE GENOMIC DNA]</scope>
    <source>
        <strain evidence="1 2">DSM 46670</strain>
    </source>
</reference>
<dbReference type="Gene3D" id="3.40.50.1000">
    <property type="entry name" value="HAD superfamily/HAD-like"/>
    <property type="match status" value="2"/>
</dbReference>
<evidence type="ECO:0000313" key="2">
    <source>
        <dbReference type="Proteomes" id="UP001519332"/>
    </source>
</evidence>
<dbReference type="Pfam" id="PF13344">
    <property type="entry name" value="Hydrolase_6"/>
    <property type="match status" value="1"/>
</dbReference>
<protein>
    <submittedName>
        <fullName evidence="1">Uncharacterized protein</fullName>
    </submittedName>
</protein>
<proteinExistence type="predicted"/>
<dbReference type="EMBL" id="JAGINW010000001">
    <property type="protein sequence ID" value="MBP2323051.1"/>
    <property type="molecule type" value="Genomic_DNA"/>
</dbReference>
<accession>A0ABS4TGT6</accession>
<dbReference type="Proteomes" id="UP001519332">
    <property type="component" value="Unassembled WGS sequence"/>
</dbReference>
<dbReference type="InterPro" id="IPR023214">
    <property type="entry name" value="HAD_sf"/>
</dbReference>
<dbReference type="RefSeq" id="WP_209638942.1">
    <property type="nucleotide sequence ID" value="NZ_JAGINW010000001.1"/>
</dbReference>